<keyword evidence="2" id="KW-1133">Transmembrane helix</keyword>
<feature type="transmembrane region" description="Helical" evidence="2">
    <location>
        <begin position="134"/>
        <end position="156"/>
    </location>
</feature>
<comment type="caution">
    <text evidence="3">The sequence shown here is derived from an EMBL/GenBank/DDBJ whole genome shotgun (WGS) entry which is preliminary data.</text>
</comment>
<evidence type="ECO:0000256" key="2">
    <source>
        <dbReference type="SAM" id="Phobius"/>
    </source>
</evidence>
<proteinExistence type="predicted"/>
<dbReference type="AlphaFoldDB" id="W9XYU7"/>
<dbReference type="Proteomes" id="UP000019484">
    <property type="component" value="Unassembled WGS sequence"/>
</dbReference>
<evidence type="ECO:0008006" key="5">
    <source>
        <dbReference type="Google" id="ProtNLM"/>
    </source>
</evidence>
<evidence type="ECO:0000313" key="4">
    <source>
        <dbReference type="Proteomes" id="UP000019484"/>
    </source>
</evidence>
<dbReference type="Pfam" id="PF10329">
    <property type="entry name" value="DUF2417"/>
    <property type="match status" value="1"/>
</dbReference>
<feature type="transmembrane region" description="Helical" evidence="2">
    <location>
        <begin position="103"/>
        <end position="122"/>
    </location>
</feature>
<reference evidence="3 4" key="1">
    <citation type="submission" date="2013-03" db="EMBL/GenBank/DDBJ databases">
        <title>The Genome Sequence of Capronia coronata CBS 617.96.</title>
        <authorList>
            <consortium name="The Broad Institute Genomics Platform"/>
            <person name="Cuomo C."/>
            <person name="de Hoog S."/>
            <person name="Gorbushina A."/>
            <person name="Walker B."/>
            <person name="Young S.K."/>
            <person name="Zeng Q."/>
            <person name="Gargeya S."/>
            <person name="Fitzgerald M."/>
            <person name="Haas B."/>
            <person name="Abouelleil A."/>
            <person name="Allen A.W."/>
            <person name="Alvarado L."/>
            <person name="Arachchi H.M."/>
            <person name="Berlin A.M."/>
            <person name="Chapman S.B."/>
            <person name="Gainer-Dewar J."/>
            <person name="Goldberg J."/>
            <person name="Griggs A."/>
            <person name="Gujja S."/>
            <person name="Hansen M."/>
            <person name="Howarth C."/>
            <person name="Imamovic A."/>
            <person name="Ireland A."/>
            <person name="Larimer J."/>
            <person name="McCowan C."/>
            <person name="Murphy C."/>
            <person name="Pearson M."/>
            <person name="Poon T.W."/>
            <person name="Priest M."/>
            <person name="Roberts A."/>
            <person name="Saif S."/>
            <person name="Shea T."/>
            <person name="Sisk P."/>
            <person name="Sykes S."/>
            <person name="Wortman J."/>
            <person name="Nusbaum C."/>
            <person name="Birren B."/>
        </authorList>
    </citation>
    <scope>NUCLEOTIDE SEQUENCE [LARGE SCALE GENOMIC DNA]</scope>
    <source>
        <strain evidence="3 4">CBS 617.96</strain>
    </source>
</reference>
<name>W9XYU7_9EURO</name>
<feature type="compositionally biased region" description="Polar residues" evidence="1">
    <location>
        <begin position="30"/>
        <end position="39"/>
    </location>
</feature>
<dbReference type="SUPFAM" id="SSF53474">
    <property type="entry name" value="alpha/beta-Hydrolases"/>
    <property type="match status" value="1"/>
</dbReference>
<gene>
    <name evidence="3" type="ORF">A1O1_05742</name>
</gene>
<dbReference type="eggNOG" id="ENOG502QQW9">
    <property type="taxonomic scope" value="Eukaryota"/>
</dbReference>
<keyword evidence="4" id="KW-1185">Reference proteome</keyword>
<feature type="compositionally biased region" description="Acidic residues" evidence="1">
    <location>
        <begin position="13"/>
        <end position="27"/>
    </location>
</feature>
<feature type="transmembrane region" description="Helical" evidence="2">
    <location>
        <begin position="163"/>
        <end position="185"/>
    </location>
</feature>
<feature type="transmembrane region" description="Helical" evidence="2">
    <location>
        <begin position="238"/>
        <end position="264"/>
    </location>
</feature>
<keyword evidence="2" id="KW-0812">Transmembrane</keyword>
<dbReference type="STRING" id="1182541.W9XYU7"/>
<feature type="region of interest" description="Disordered" evidence="1">
    <location>
        <begin position="1"/>
        <end position="49"/>
    </location>
</feature>
<evidence type="ECO:0000313" key="3">
    <source>
        <dbReference type="EMBL" id="EXJ85378.1"/>
    </source>
</evidence>
<dbReference type="Gene3D" id="3.40.50.1820">
    <property type="entry name" value="alpha/beta hydrolase"/>
    <property type="match status" value="1"/>
</dbReference>
<dbReference type="HOGENOM" id="CLU_028296_1_0_1"/>
<sequence>MVSLWGSGKKDDDERDDQDDHQVEDETDQRATSSRSQPARPSDDANERTRLLPRHEQGVGYLSPDDPAVSLLFVPPRVLAQLTGGQVSPYNLWSVRALRWFEVLFLMISCLWWVLLFISIFVSPPQMHSRGSGFFDVAYTTLTIGNILTALLFFATPSAAMSILSMAISVLLLIDMIIILAVSRIRAEEGWIGIASVIWAALIGFYNVVTNRTVKWGKAEEEERLTGRQETRRTLREWCAVFTATFLMTVYVVIAILLTATLVLRSRDATLPAPGKRYLVDGDKYRVHLACVGQQTFTPDGKPKPTVLLEGGYMPVEHTFQPWVHETYENGTIDRYCYWDRPGLAWSDNAPSPHSAGMSADAISEALAISGEDGPWILVSAGIGTVYSRVFSARHPRVIAGMMFIDGLHEDLLYKIASPGRGFILWGRGIISPLGLDRLAGALFKGRTKEDRVYGRSSYQGGKFLKNKLQENLVADSLTKNEVVSARNIQDPKVPLVVVTSGVHLRRDKDWERKQEDITKVTENLVAWDIVKGAPPEEIWRSPEGRQIMEKRLGQLYKGH</sequence>
<protein>
    <recommendedName>
        <fullName evidence="5">Mitochondrial integral membrane protein</fullName>
    </recommendedName>
</protein>
<dbReference type="EMBL" id="AMWN01000005">
    <property type="protein sequence ID" value="EXJ85378.1"/>
    <property type="molecule type" value="Genomic_DNA"/>
</dbReference>
<dbReference type="GeneID" id="19160615"/>
<dbReference type="InterPro" id="IPR019431">
    <property type="entry name" value="DUF2417"/>
</dbReference>
<evidence type="ECO:0000256" key="1">
    <source>
        <dbReference type="SAM" id="MobiDB-lite"/>
    </source>
</evidence>
<dbReference type="OrthoDB" id="164921at2759"/>
<accession>W9XYU7</accession>
<dbReference type="RefSeq" id="XP_007724816.1">
    <property type="nucleotide sequence ID" value="XM_007726626.1"/>
</dbReference>
<dbReference type="InterPro" id="IPR029058">
    <property type="entry name" value="AB_hydrolase_fold"/>
</dbReference>
<feature type="transmembrane region" description="Helical" evidence="2">
    <location>
        <begin position="191"/>
        <end position="209"/>
    </location>
</feature>
<keyword evidence="2" id="KW-0472">Membrane</keyword>
<organism evidence="3 4">
    <name type="scientific">Capronia coronata CBS 617.96</name>
    <dbReference type="NCBI Taxonomy" id="1182541"/>
    <lineage>
        <taxon>Eukaryota</taxon>
        <taxon>Fungi</taxon>
        <taxon>Dikarya</taxon>
        <taxon>Ascomycota</taxon>
        <taxon>Pezizomycotina</taxon>
        <taxon>Eurotiomycetes</taxon>
        <taxon>Chaetothyriomycetidae</taxon>
        <taxon>Chaetothyriales</taxon>
        <taxon>Herpotrichiellaceae</taxon>
        <taxon>Capronia</taxon>
    </lineage>
</organism>